<dbReference type="Gene3D" id="1.25.40.20">
    <property type="entry name" value="Ankyrin repeat-containing domain"/>
    <property type="match status" value="1"/>
</dbReference>
<dbReference type="VEuPathDB" id="FungiDB:FVEG_10557"/>
<dbReference type="SMART" id="SM00248">
    <property type="entry name" value="ANK"/>
    <property type="match status" value="3"/>
</dbReference>
<accession>W7MJT5</accession>
<dbReference type="InterPro" id="IPR036770">
    <property type="entry name" value="Ankyrin_rpt-contain_sf"/>
</dbReference>
<dbReference type="RefSeq" id="XP_018757834.1">
    <property type="nucleotide sequence ID" value="XM_018899715.1"/>
</dbReference>
<protein>
    <submittedName>
        <fullName evidence="3">Uncharacterized protein</fullName>
    </submittedName>
</protein>
<feature type="compositionally biased region" description="Low complexity" evidence="2">
    <location>
        <begin position="184"/>
        <end position="200"/>
    </location>
</feature>
<feature type="region of interest" description="Disordered" evidence="2">
    <location>
        <begin position="179"/>
        <end position="200"/>
    </location>
</feature>
<dbReference type="AlphaFoldDB" id="W7MJT5"/>
<evidence type="ECO:0000313" key="3">
    <source>
        <dbReference type="EMBL" id="EWG51643.1"/>
    </source>
</evidence>
<proteinExistence type="predicted"/>
<dbReference type="KEGG" id="fvr:FVEG_10557"/>
<dbReference type="GeneID" id="30068135"/>
<name>W7MJT5_GIBM7</name>
<dbReference type="EMBL" id="CM000588">
    <property type="protein sequence ID" value="EWG51643.1"/>
    <property type="molecule type" value="Genomic_DNA"/>
</dbReference>
<sequence>MAEAAGTAIGIISFGLQLYTGLSEYLDAVKGRDEDLLQARNNAKTLQCSLKAIEDAMSKVNGDHAIAQDAVEECKSSCQAELKALHQLLRDLKGEAIGPAGPVSKVRSSIHKWSYPFKKKSINRLEERLKSANNVLKTALSTLQLAILNDQSTAILALQKTVDVIHMRTENASIVTTEQGIDLSQSRQHSRSNSQSMSMSAESKLDEILTHLRDAGTAQSQIARLVAYPQDLQILCNAVSNVSSAQRPPPELPALQPVSSDSRLSIGTPGFCRCVKRQNLQRSAVRLGLVFYETELTETTHHTPDCPLSQIKTPTQRTRSVLGVSIPNILGILTTAIGISVSLTTGAGGFSIGQNITWAATVDERSSPSFKIIKTLCTLRIWTEPTLGNEQYQVLAKSCVRRLHHCYINRQASPVDINSAGESVLDTLTSGMKGDSWRKGGDGVALMFQSLASFDVPVLYDRGGDLRFLSLVLESNWLLKTNMLPETMSALLSRCGESTRHDYRSVNGFDKYPQRRRILKEFPQIAESLGFNPLSIAVLREDEEDIRFLIKRYPSLRTDVNYCGQSPVHIAVVVGNLDILSLVIENTDPEAINIMDSMKRYPIDYAVSHFLGKPKTDDQQSCVSCKMVELLLDSKAVLYEQSLKDGLWDSCTRTKKAIIRHLAQRRKELEQLAVSNLPATEVQALGLCSGWILDRNAFKVQRCLTARSCHVPSYLKIHSEERPAVLQETPKSVYTYILDRETAEYAFSLGFDRETAFIDVFRRVTSNIIQRGGRGWPSPWYIDWILNGGGDLALTVPVDFMPGVASQATWAHYLMSILGYKARYYPYRLYDNLLPLSVADTAFSEVLGDDCRCHCSLQGCTPFIKFLEGLGCRRRFPRTSFTLTEGIRSFVASAQALIAGENAGQSWMPRAILRYATFCALGLRHTCCKHLNGGSRYNMDSDEIDEIHEEDSVTLQQLEDLVTYFGNGYGSMTTLDKFLKEVWLPKMEEVYREIVSYNMTEEELKKAEACGVKLAIADKPVLGCEPPQVIDCNTKVDVDEPERMTDDAPIGLEGWMKRLDEIAIDPDRPVFVNPAGSSTIAGGQTGV</sequence>
<dbReference type="OrthoDB" id="1577640at2759"/>
<dbReference type="InterPro" id="IPR002110">
    <property type="entry name" value="Ankyrin_rpt"/>
</dbReference>
<evidence type="ECO:0000256" key="2">
    <source>
        <dbReference type="SAM" id="MobiDB-lite"/>
    </source>
</evidence>
<keyword evidence="1" id="KW-0175">Coiled coil</keyword>
<feature type="coiled-coil region" evidence="1">
    <location>
        <begin position="36"/>
        <end position="95"/>
    </location>
</feature>
<dbReference type="Proteomes" id="UP000009096">
    <property type="component" value="Chromosome 11"/>
</dbReference>
<keyword evidence="4" id="KW-1185">Reference proteome</keyword>
<organism evidence="3 4">
    <name type="scientific">Gibberella moniliformis (strain M3125 / FGSC 7600)</name>
    <name type="common">Maize ear and stalk rot fungus</name>
    <name type="synonym">Fusarium verticillioides</name>
    <dbReference type="NCBI Taxonomy" id="334819"/>
    <lineage>
        <taxon>Eukaryota</taxon>
        <taxon>Fungi</taxon>
        <taxon>Dikarya</taxon>
        <taxon>Ascomycota</taxon>
        <taxon>Pezizomycotina</taxon>
        <taxon>Sordariomycetes</taxon>
        <taxon>Hypocreomycetidae</taxon>
        <taxon>Hypocreales</taxon>
        <taxon>Nectriaceae</taxon>
        <taxon>Fusarium</taxon>
        <taxon>Fusarium fujikuroi species complex</taxon>
    </lineage>
</organism>
<reference evidence="3 4" key="1">
    <citation type="journal article" date="2010" name="Nature">
        <title>Comparative genomics reveals mobile pathogenicity chromosomes in Fusarium.</title>
        <authorList>
            <person name="Ma L.J."/>
            <person name="van der Does H.C."/>
            <person name="Borkovich K.A."/>
            <person name="Coleman J.J."/>
            <person name="Daboussi M.J."/>
            <person name="Di Pietro A."/>
            <person name="Dufresne M."/>
            <person name="Freitag M."/>
            <person name="Grabherr M."/>
            <person name="Henrissat B."/>
            <person name="Houterman P.M."/>
            <person name="Kang S."/>
            <person name="Shim W.B."/>
            <person name="Woloshuk C."/>
            <person name="Xie X."/>
            <person name="Xu J.R."/>
            <person name="Antoniw J."/>
            <person name="Baker S.E."/>
            <person name="Bluhm B.H."/>
            <person name="Breakspear A."/>
            <person name="Brown D.W."/>
            <person name="Butchko R.A."/>
            <person name="Chapman S."/>
            <person name="Coulson R."/>
            <person name="Coutinho P.M."/>
            <person name="Danchin E.G."/>
            <person name="Diener A."/>
            <person name="Gale L.R."/>
            <person name="Gardiner D.M."/>
            <person name="Goff S."/>
            <person name="Hammond-Kosack K.E."/>
            <person name="Hilburn K."/>
            <person name="Hua-Van A."/>
            <person name="Jonkers W."/>
            <person name="Kazan K."/>
            <person name="Kodira C.D."/>
            <person name="Koehrsen M."/>
            <person name="Kumar L."/>
            <person name="Lee Y.H."/>
            <person name="Li L."/>
            <person name="Manners J.M."/>
            <person name="Miranda-Saavedra D."/>
            <person name="Mukherjee M."/>
            <person name="Park G."/>
            <person name="Park J."/>
            <person name="Park S.Y."/>
            <person name="Proctor R.H."/>
            <person name="Regev A."/>
            <person name="Ruiz-Roldan M.C."/>
            <person name="Sain D."/>
            <person name="Sakthikumar S."/>
            <person name="Sykes S."/>
            <person name="Schwartz D.C."/>
            <person name="Turgeon B.G."/>
            <person name="Wapinski I."/>
            <person name="Yoder O."/>
            <person name="Young S."/>
            <person name="Zeng Q."/>
            <person name="Zhou S."/>
            <person name="Galagan J."/>
            <person name="Cuomo C.A."/>
            <person name="Kistler H.C."/>
            <person name="Rep M."/>
        </authorList>
    </citation>
    <scope>NUCLEOTIDE SEQUENCE [LARGE SCALE GENOMIC DNA]</scope>
    <source>
        <strain evidence="4">M3125 / FGSC 7600</strain>
    </source>
</reference>
<evidence type="ECO:0000313" key="4">
    <source>
        <dbReference type="Proteomes" id="UP000009096"/>
    </source>
</evidence>
<dbReference type="SUPFAM" id="SSF48403">
    <property type="entry name" value="Ankyrin repeat"/>
    <property type="match status" value="1"/>
</dbReference>
<gene>
    <name evidence="3" type="ORF">FVEG_10557</name>
</gene>
<evidence type="ECO:0000256" key="1">
    <source>
        <dbReference type="SAM" id="Coils"/>
    </source>
</evidence>
<dbReference type="EMBL" id="DS022256">
    <property type="protein sequence ID" value="EWG51643.1"/>
    <property type="molecule type" value="Genomic_DNA"/>
</dbReference>